<sequence length="263" mass="30438">MRNRNNSSAKHCTNCNKPGHTLFNCRYNKNQNVRNRTSEDNVRHIQNSKNFPNQNTSNKPNTSFQNSNPTFQVTPNPEDIPKILQENHSNPTSGHSGFHRTYTRIKQVYKWNNMKKDVKYFIKQCVSCQKNKLVRKKYFMPIEITTTSTTPLEKIFLDIVGPLPLTENGNKFIITLQDDLTKYSQAYAVPNHETITIAQKFFENFICKFGIPNYIVTDQGKDFTSKLLSEVTKLFKIKQINRTAYHPQSNGALKEVTQHSQTT</sequence>
<dbReference type="InterPro" id="IPR050951">
    <property type="entry name" value="Retrovirus_Pol_polyprotein"/>
</dbReference>
<dbReference type="Pfam" id="PF17921">
    <property type="entry name" value="Integrase_H2C2"/>
    <property type="match status" value="1"/>
</dbReference>
<name>A0AAV8XHV7_9CUCU</name>
<evidence type="ECO:0000256" key="1">
    <source>
        <dbReference type="ARBA" id="ARBA00012493"/>
    </source>
</evidence>
<dbReference type="EMBL" id="JANEYF010003235">
    <property type="protein sequence ID" value="KAJ8938054.1"/>
    <property type="molecule type" value="Genomic_DNA"/>
</dbReference>
<keyword evidence="5" id="KW-1185">Reference proteome</keyword>
<evidence type="ECO:0000313" key="5">
    <source>
        <dbReference type="Proteomes" id="UP001162156"/>
    </source>
</evidence>
<evidence type="ECO:0000259" key="3">
    <source>
        <dbReference type="PROSITE" id="PS50994"/>
    </source>
</evidence>
<evidence type="ECO:0000256" key="2">
    <source>
        <dbReference type="SAM" id="MobiDB-lite"/>
    </source>
</evidence>
<dbReference type="EC" id="2.7.7.49" evidence="1"/>
<evidence type="ECO:0000313" key="4">
    <source>
        <dbReference type="EMBL" id="KAJ8938054.1"/>
    </source>
</evidence>
<dbReference type="InterPro" id="IPR036397">
    <property type="entry name" value="RNaseH_sf"/>
</dbReference>
<dbReference type="PANTHER" id="PTHR37984">
    <property type="entry name" value="PROTEIN CBG26694"/>
    <property type="match status" value="1"/>
</dbReference>
<organism evidence="4 5">
    <name type="scientific">Rhamnusium bicolor</name>
    <dbReference type="NCBI Taxonomy" id="1586634"/>
    <lineage>
        <taxon>Eukaryota</taxon>
        <taxon>Metazoa</taxon>
        <taxon>Ecdysozoa</taxon>
        <taxon>Arthropoda</taxon>
        <taxon>Hexapoda</taxon>
        <taxon>Insecta</taxon>
        <taxon>Pterygota</taxon>
        <taxon>Neoptera</taxon>
        <taxon>Endopterygota</taxon>
        <taxon>Coleoptera</taxon>
        <taxon>Polyphaga</taxon>
        <taxon>Cucujiformia</taxon>
        <taxon>Chrysomeloidea</taxon>
        <taxon>Cerambycidae</taxon>
        <taxon>Lepturinae</taxon>
        <taxon>Rhagiini</taxon>
        <taxon>Rhamnusium</taxon>
    </lineage>
</organism>
<dbReference type="InterPro" id="IPR041588">
    <property type="entry name" value="Integrase_H2C2"/>
</dbReference>
<dbReference type="FunFam" id="1.10.340.70:FF:000001">
    <property type="entry name" value="Retrovirus-related Pol polyprotein from transposon gypsy-like Protein"/>
    <property type="match status" value="1"/>
</dbReference>
<feature type="region of interest" description="Disordered" evidence="2">
    <location>
        <begin position="46"/>
        <end position="68"/>
    </location>
</feature>
<dbReference type="InterPro" id="IPR001584">
    <property type="entry name" value="Integrase_cat-core"/>
</dbReference>
<dbReference type="InterPro" id="IPR012337">
    <property type="entry name" value="RNaseH-like_sf"/>
</dbReference>
<gene>
    <name evidence="4" type="ORF">NQ314_011621</name>
</gene>
<proteinExistence type="predicted"/>
<dbReference type="Proteomes" id="UP001162156">
    <property type="component" value="Unassembled WGS sequence"/>
</dbReference>
<protein>
    <recommendedName>
        <fullName evidence="1">RNA-directed DNA polymerase</fullName>
        <ecNumber evidence="1">2.7.7.49</ecNumber>
    </recommendedName>
</protein>
<dbReference type="Gene3D" id="1.10.340.70">
    <property type="match status" value="1"/>
</dbReference>
<comment type="caution">
    <text evidence="4">The sequence shown here is derived from an EMBL/GenBank/DDBJ whole genome shotgun (WGS) entry which is preliminary data.</text>
</comment>
<dbReference type="Gene3D" id="3.30.420.10">
    <property type="entry name" value="Ribonuclease H-like superfamily/Ribonuclease H"/>
    <property type="match status" value="1"/>
</dbReference>
<dbReference type="PROSITE" id="PS50994">
    <property type="entry name" value="INTEGRASE"/>
    <property type="match status" value="1"/>
</dbReference>
<dbReference type="AlphaFoldDB" id="A0AAV8XHV7"/>
<dbReference type="SUPFAM" id="SSF53098">
    <property type="entry name" value="Ribonuclease H-like"/>
    <property type="match status" value="1"/>
</dbReference>
<reference evidence="4" key="1">
    <citation type="journal article" date="2023" name="Insect Mol. Biol.">
        <title>Genome sequencing provides insights into the evolution of gene families encoding plant cell wall-degrading enzymes in longhorned beetles.</title>
        <authorList>
            <person name="Shin N.R."/>
            <person name="Okamura Y."/>
            <person name="Kirsch R."/>
            <person name="Pauchet Y."/>
        </authorList>
    </citation>
    <scope>NUCLEOTIDE SEQUENCE</scope>
    <source>
        <strain evidence="4">RBIC_L_NR</strain>
    </source>
</reference>
<dbReference type="Pfam" id="PF00665">
    <property type="entry name" value="rve"/>
    <property type="match status" value="1"/>
</dbReference>
<dbReference type="GO" id="GO:0003676">
    <property type="term" value="F:nucleic acid binding"/>
    <property type="evidence" value="ECO:0007669"/>
    <property type="project" value="InterPro"/>
</dbReference>
<dbReference type="GO" id="GO:0015074">
    <property type="term" value="P:DNA integration"/>
    <property type="evidence" value="ECO:0007669"/>
    <property type="project" value="InterPro"/>
</dbReference>
<dbReference type="PANTHER" id="PTHR37984:SF15">
    <property type="entry name" value="INTEGRASE CATALYTIC DOMAIN-CONTAINING PROTEIN"/>
    <property type="match status" value="1"/>
</dbReference>
<accession>A0AAV8XHV7</accession>
<feature type="domain" description="Integrase catalytic" evidence="3">
    <location>
        <begin position="147"/>
        <end position="263"/>
    </location>
</feature>
<dbReference type="GO" id="GO:0003964">
    <property type="term" value="F:RNA-directed DNA polymerase activity"/>
    <property type="evidence" value="ECO:0007669"/>
    <property type="project" value="UniProtKB-EC"/>
</dbReference>